<keyword evidence="2" id="KW-1185">Reference proteome</keyword>
<organism evidence="1 2">
    <name type="scientific">Streptomyces tubercidicus</name>
    <dbReference type="NCBI Taxonomy" id="47759"/>
    <lineage>
        <taxon>Bacteria</taxon>
        <taxon>Bacillati</taxon>
        <taxon>Actinomycetota</taxon>
        <taxon>Actinomycetes</taxon>
        <taxon>Kitasatosporales</taxon>
        <taxon>Streptomycetaceae</taxon>
        <taxon>Streptomyces</taxon>
    </lineage>
</organism>
<evidence type="ECO:0000313" key="2">
    <source>
        <dbReference type="Proteomes" id="UP000431826"/>
    </source>
</evidence>
<proteinExistence type="predicted"/>
<dbReference type="GeneID" id="96284516"/>
<name>A0A640UVL3_9ACTN</name>
<dbReference type="Proteomes" id="UP000431826">
    <property type="component" value="Unassembled WGS sequence"/>
</dbReference>
<dbReference type="EMBL" id="BLIR01000001">
    <property type="protein sequence ID" value="GFE38741.1"/>
    <property type="molecule type" value="Genomic_DNA"/>
</dbReference>
<gene>
    <name evidence="1" type="ORF">Stube_34140</name>
</gene>
<dbReference type="RefSeq" id="WP_174878888.1">
    <property type="nucleotide sequence ID" value="NZ_BLIR01000001.1"/>
</dbReference>
<dbReference type="AlphaFoldDB" id="A0A640UVL3"/>
<protein>
    <submittedName>
        <fullName evidence="1">Uncharacterized protein</fullName>
    </submittedName>
</protein>
<accession>A0A640UVL3</accession>
<comment type="caution">
    <text evidence="1">The sequence shown here is derived from an EMBL/GenBank/DDBJ whole genome shotgun (WGS) entry which is preliminary data.</text>
</comment>
<evidence type="ECO:0000313" key="1">
    <source>
        <dbReference type="EMBL" id="GFE38741.1"/>
    </source>
</evidence>
<sequence length="420" mass="45249">MTALRTCDGGPQPPAREWLTLTGRKRVLVVVHTVTYGKRLQEVICLLESDLRIQVVFTAPPHPFSDGVARLLEALGSAVLPWDEAVRMEFDLALAAGPRGVDQVRAPLVLLPHGANFLKRVTEGTDTRVAGLGRQDLTPRGRALPAAVVLPHRDDLSGLADACPEALPRASVVGDPVHDRMVASLPRRRAYRRALGLGKGQQLTAVVSTWGAHSSFGAIEALLPRLLELVGRNRRVAVLVHPNVWSGHGAWQVRAWLAQCARRGIAVIPPEADWRPVLIAADTIIGDHGSVTLYGTLTDAPILLAASPEQEINPDSPAAALARTAPALSPAHSLKSQLAYVAAEYHGHQREQYGDIAARITSEPGRFSRNMRRLLYRLLGLGQPAHPARTRPLPLPPPLARWSSAATAGYDRDYGTGASA</sequence>
<reference evidence="1 2" key="1">
    <citation type="submission" date="2019-12" db="EMBL/GenBank/DDBJ databases">
        <title>Whole genome shotgun sequence of Streptomyces tubercidicus NBRC 13090.</title>
        <authorList>
            <person name="Ichikawa N."/>
            <person name="Kimura A."/>
            <person name="Kitahashi Y."/>
            <person name="Komaki H."/>
            <person name="Tamura T."/>
        </authorList>
    </citation>
    <scope>NUCLEOTIDE SEQUENCE [LARGE SCALE GENOMIC DNA]</scope>
    <source>
        <strain evidence="1 2">NBRC 13090</strain>
    </source>
</reference>